<dbReference type="GO" id="GO:0005912">
    <property type="term" value="C:adherens junction"/>
    <property type="evidence" value="ECO:0007669"/>
    <property type="project" value="TreeGrafter"/>
</dbReference>
<feature type="signal peptide" evidence="8">
    <location>
        <begin position="1"/>
        <end position="43"/>
    </location>
</feature>
<dbReference type="RefSeq" id="XP_021099205.1">
    <property type="nucleotide sequence ID" value="XM_021243546.1"/>
</dbReference>
<dbReference type="PANTHER" id="PTHR32422:SF0">
    <property type="entry name" value="ADHERENS JUNCTION-ASSOCIATED PROTEIN 1"/>
    <property type="match status" value="1"/>
</dbReference>
<evidence type="ECO:0000256" key="1">
    <source>
        <dbReference type="ARBA" id="ARBA00004479"/>
    </source>
</evidence>
<dbReference type="PANTHER" id="PTHR32422">
    <property type="entry name" value="ADHERENS JUNCTION-ASSOCIATED PROTEIN 1"/>
    <property type="match status" value="1"/>
</dbReference>
<keyword evidence="10" id="KW-1185">Reference proteome</keyword>
<keyword evidence="4 7" id="KW-1133">Transmembrane helix</keyword>
<comment type="subcellular location">
    <subcellularLocation>
        <location evidence="1">Membrane</location>
        <topology evidence="1">Single-pass type I membrane protein</topology>
    </subcellularLocation>
</comment>
<dbReference type="CTD" id="55966"/>
<evidence type="ECO:0000256" key="8">
    <source>
        <dbReference type="SAM" id="SignalP"/>
    </source>
</evidence>
<feature type="domain" description="AJAP1/PANP C-terminal" evidence="9">
    <location>
        <begin position="181"/>
        <end position="383"/>
    </location>
</feature>
<gene>
    <name evidence="11" type="primary">Ajap1</name>
</gene>
<dbReference type="InterPro" id="IPR029198">
    <property type="entry name" value="AJAP1_PANP_C"/>
</dbReference>
<proteinExistence type="predicted"/>
<feature type="region of interest" description="Disordered" evidence="6">
    <location>
        <begin position="62"/>
        <end position="194"/>
    </location>
</feature>
<accession>A0AAX6RV44</accession>
<dbReference type="GO" id="GO:0008013">
    <property type="term" value="F:beta-catenin binding"/>
    <property type="evidence" value="ECO:0007669"/>
    <property type="project" value="TreeGrafter"/>
</dbReference>
<evidence type="ECO:0000256" key="3">
    <source>
        <dbReference type="ARBA" id="ARBA00022729"/>
    </source>
</evidence>
<evidence type="ECO:0000259" key="9">
    <source>
        <dbReference type="Pfam" id="PF15298"/>
    </source>
</evidence>
<dbReference type="AlphaFoldDB" id="A0AAX6RV44"/>
<reference evidence="11" key="1">
    <citation type="submission" date="2025-08" db="UniProtKB">
        <authorList>
            <consortium name="RefSeq"/>
        </authorList>
    </citation>
    <scope>IDENTIFICATION</scope>
</reference>
<dbReference type="Proteomes" id="UP000694906">
    <property type="component" value="Unplaced"/>
</dbReference>
<dbReference type="Pfam" id="PF15298">
    <property type="entry name" value="AJAP1_PANP_C"/>
    <property type="match status" value="1"/>
</dbReference>
<evidence type="ECO:0000256" key="6">
    <source>
        <dbReference type="SAM" id="MobiDB-lite"/>
    </source>
</evidence>
<feature type="transmembrane region" description="Helical" evidence="7">
    <location>
        <begin position="274"/>
        <end position="299"/>
    </location>
</feature>
<dbReference type="GO" id="GO:0044291">
    <property type="term" value="C:cell-cell contact zone"/>
    <property type="evidence" value="ECO:0007669"/>
    <property type="project" value="TreeGrafter"/>
</dbReference>
<feature type="compositionally biased region" description="Low complexity" evidence="6">
    <location>
        <begin position="117"/>
        <end position="140"/>
    </location>
</feature>
<sequence length="406" mass="44176">MWIQQLLGLSSMSIRWPGRSLGSHAWVLIAMLQLAVDFPSCESLGPGPEFWLMPRPAQRPPRLWSLRSGQPSRPPTPVWSLRVPRVERAHGQMQVSRARRAHRPRDQVPSPGREGGLAKPPATSKSSPSLASSSSPSSSAGVAGRAAEQRQLRRGRRHTQDPAFNSFDFRGGRPTTETEFIAWGPTGDEEGPEANTFPGMDGPTTASVLQTRKTTVATTTTTAASITQTRGLTASLEPWRKVAIGVSTTEPSPSPSSDGKNTSPPRILGETSGLAVHQIITITVSLIMVIAALITTLVLKNCCTQSGNTRRNSHQRKVNQQEESCQNLTDFTSARVPSSLDIFTAYNETLQCSHECVRASVPVYTDETLHPAGEYKSTFNGNRSSSADRHLIPVAFVSEKWFEISC</sequence>
<keyword evidence="5 7" id="KW-0472">Membrane</keyword>
<keyword evidence="2 7" id="KW-0812">Transmembrane</keyword>
<dbReference type="GeneID" id="101712467"/>
<organism evidence="10 11">
    <name type="scientific">Heterocephalus glaber</name>
    <name type="common">Naked mole rat</name>
    <dbReference type="NCBI Taxonomy" id="10181"/>
    <lineage>
        <taxon>Eukaryota</taxon>
        <taxon>Metazoa</taxon>
        <taxon>Chordata</taxon>
        <taxon>Craniata</taxon>
        <taxon>Vertebrata</taxon>
        <taxon>Euteleostomi</taxon>
        <taxon>Mammalia</taxon>
        <taxon>Eutheria</taxon>
        <taxon>Euarchontoglires</taxon>
        <taxon>Glires</taxon>
        <taxon>Rodentia</taxon>
        <taxon>Hystricomorpha</taxon>
        <taxon>Bathyergidae</taxon>
        <taxon>Heterocephalus</taxon>
    </lineage>
</organism>
<name>A0AAX6RV44_HETGA</name>
<evidence type="ECO:0000256" key="7">
    <source>
        <dbReference type="SAM" id="Phobius"/>
    </source>
</evidence>
<evidence type="ECO:0000256" key="5">
    <source>
        <dbReference type="ARBA" id="ARBA00023136"/>
    </source>
</evidence>
<keyword evidence="3 8" id="KW-0732">Signal</keyword>
<feature type="region of interest" description="Disordered" evidence="6">
    <location>
        <begin position="246"/>
        <end position="266"/>
    </location>
</feature>
<evidence type="ECO:0000313" key="11">
    <source>
        <dbReference type="RefSeq" id="XP_021099205.1"/>
    </source>
</evidence>
<dbReference type="InterPro" id="IPR039239">
    <property type="entry name" value="AJAP1"/>
</dbReference>
<dbReference type="KEGG" id="hgl:101712467"/>
<feature type="chain" id="PRO_5044028027" evidence="8">
    <location>
        <begin position="44"/>
        <end position="406"/>
    </location>
</feature>
<evidence type="ECO:0000256" key="2">
    <source>
        <dbReference type="ARBA" id="ARBA00022692"/>
    </source>
</evidence>
<protein>
    <submittedName>
        <fullName evidence="11">Adherens junction-associated protein 1</fullName>
    </submittedName>
</protein>
<evidence type="ECO:0000256" key="4">
    <source>
        <dbReference type="ARBA" id="ARBA00022989"/>
    </source>
</evidence>
<dbReference type="GO" id="GO:0009898">
    <property type="term" value="C:cytoplasmic side of plasma membrane"/>
    <property type="evidence" value="ECO:0007669"/>
    <property type="project" value="TreeGrafter"/>
</dbReference>
<evidence type="ECO:0000313" key="10">
    <source>
        <dbReference type="Proteomes" id="UP000694906"/>
    </source>
</evidence>